<accession>A0A803M0Q5</accession>
<dbReference type="InterPro" id="IPR023214">
    <property type="entry name" value="HAD_sf"/>
</dbReference>
<name>A0A803M0Q5_CHEQI</name>
<feature type="region of interest" description="Disordered" evidence="2">
    <location>
        <begin position="1"/>
        <end position="21"/>
    </location>
</feature>
<comment type="subunit">
    <text evidence="1">Component of the TIM23 complex.</text>
</comment>
<keyword evidence="5" id="KW-1185">Reference proteome</keyword>
<dbReference type="InterPro" id="IPR036412">
    <property type="entry name" value="HAD-like_sf"/>
</dbReference>
<dbReference type="GO" id="GO:0015031">
    <property type="term" value="P:protein transport"/>
    <property type="evidence" value="ECO:0007669"/>
    <property type="project" value="UniProtKB-KW"/>
</dbReference>
<evidence type="ECO:0000313" key="5">
    <source>
        <dbReference type="Proteomes" id="UP000596660"/>
    </source>
</evidence>
<feature type="compositionally biased region" description="Basic residues" evidence="2">
    <location>
        <begin position="69"/>
        <end position="79"/>
    </location>
</feature>
<feature type="domain" description="FCP1 homology" evidence="3">
    <location>
        <begin position="236"/>
        <end position="437"/>
    </location>
</feature>
<evidence type="ECO:0000259" key="3">
    <source>
        <dbReference type="PROSITE" id="PS50969"/>
    </source>
</evidence>
<sequence>METSASCEEPMKEEVADSSKQGMQISSLLDTSLSDANTLSLSGVPVEMETSASKNNDLENVLMRDQPVKKKVKKRKRKRPDTSCEETMEVEVTDASKLGTPICSVVETSISNPNFVSVSGVPVDLKLSTSNNNDLENVLMDGHSLKKKAKKNKKKRSKSATIEEPLEGDVADSSKQVMPINSLVETSLSIPNIVSVTGVPVDKINASKNNHLENVPVCDNPVKQQALPSSLKGVAPICRRKLLVLDVNGILVDIVVGYSHRYKPDTRVATKAVFKRPFCDEFLQFCFERFDVGIWSSRTRQNLKKVVDFLLEDSKDRLRFCWDQSHCTATEYKTLENSDKPLVLKELKYLWWDTKGSHLPWNAGYYNETNTVLLDDSPYKALRNPVTSDTILILFTFFGTSVVQPNTAIFPRPYSYKNAGDYSLGPGGDLRKYLERLAEAENVQKFIQENPFGQRPISIASRSWNFYSKIVGNYGRQEENSNIAPGS</sequence>
<evidence type="ECO:0000256" key="2">
    <source>
        <dbReference type="SAM" id="MobiDB-lite"/>
    </source>
</evidence>
<keyword evidence="1" id="KW-0809">Transit peptide</keyword>
<comment type="subcellular location">
    <subcellularLocation>
        <location evidence="1">Mitochondrion inner membrane</location>
        <topology evidence="1">Single-pass membrane protein</topology>
    </subcellularLocation>
</comment>
<feature type="region of interest" description="Disordered" evidence="2">
    <location>
        <begin position="64"/>
        <end position="87"/>
    </location>
</feature>
<dbReference type="Proteomes" id="UP000596660">
    <property type="component" value="Unplaced"/>
</dbReference>
<protein>
    <recommendedName>
        <fullName evidence="1">Mitochondrial import inner membrane translocase subunit TIM50</fullName>
    </recommendedName>
</protein>
<evidence type="ECO:0000313" key="4">
    <source>
        <dbReference type="EnsemblPlants" id="AUR62021537-RA:cds"/>
    </source>
</evidence>
<keyword evidence="1" id="KW-0811">Translocation</keyword>
<keyword evidence="1" id="KW-0496">Mitochondrion</keyword>
<dbReference type="SUPFAM" id="SSF56784">
    <property type="entry name" value="HAD-like"/>
    <property type="match status" value="1"/>
</dbReference>
<organism evidence="4 5">
    <name type="scientific">Chenopodium quinoa</name>
    <name type="common">Quinoa</name>
    <dbReference type="NCBI Taxonomy" id="63459"/>
    <lineage>
        <taxon>Eukaryota</taxon>
        <taxon>Viridiplantae</taxon>
        <taxon>Streptophyta</taxon>
        <taxon>Embryophyta</taxon>
        <taxon>Tracheophyta</taxon>
        <taxon>Spermatophyta</taxon>
        <taxon>Magnoliopsida</taxon>
        <taxon>eudicotyledons</taxon>
        <taxon>Gunneridae</taxon>
        <taxon>Pentapetalae</taxon>
        <taxon>Caryophyllales</taxon>
        <taxon>Chenopodiaceae</taxon>
        <taxon>Chenopodioideae</taxon>
        <taxon>Atripliceae</taxon>
        <taxon>Chenopodium</taxon>
    </lineage>
</organism>
<keyword evidence="1" id="KW-0813">Transport</keyword>
<dbReference type="Gene3D" id="3.40.50.1000">
    <property type="entry name" value="HAD superfamily/HAD-like"/>
    <property type="match status" value="1"/>
</dbReference>
<dbReference type="AlphaFoldDB" id="A0A803M0Q5"/>
<dbReference type="SMART" id="SM00577">
    <property type="entry name" value="CPDc"/>
    <property type="match status" value="1"/>
</dbReference>
<keyword evidence="1" id="KW-0653">Protein transport</keyword>
<comment type="function">
    <text evidence="1">Essential component of the TIM23 complex, a complex that mediates the translocation of transit peptide-containing proteins across the mitochondrial inner membrane.</text>
</comment>
<dbReference type="Pfam" id="PF03031">
    <property type="entry name" value="NIF"/>
    <property type="match status" value="1"/>
</dbReference>
<feature type="compositionally biased region" description="Basic residues" evidence="2">
    <location>
        <begin position="146"/>
        <end position="158"/>
    </location>
</feature>
<dbReference type="EnsemblPlants" id="AUR62021537-RA">
    <property type="protein sequence ID" value="AUR62021537-RA:cds"/>
    <property type="gene ID" value="AUR62021537"/>
</dbReference>
<dbReference type="Gramene" id="AUR62021537-RA">
    <property type="protein sequence ID" value="AUR62021537-RA:cds"/>
    <property type="gene ID" value="AUR62021537"/>
</dbReference>
<evidence type="ECO:0000256" key="1">
    <source>
        <dbReference type="RuleBase" id="RU365079"/>
    </source>
</evidence>
<dbReference type="PANTHER" id="PTHR12210">
    <property type="entry name" value="DULLARD PROTEIN PHOSPHATASE"/>
    <property type="match status" value="1"/>
</dbReference>
<reference evidence="4" key="2">
    <citation type="submission" date="2021-03" db="UniProtKB">
        <authorList>
            <consortium name="EnsemblPlants"/>
        </authorList>
    </citation>
    <scope>IDENTIFICATION</scope>
</reference>
<dbReference type="GO" id="GO:0005744">
    <property type="term" value="C:TIM23 mitochondrial import inner membrane translocase complex"/>
    <property type="evidence" value="ECO:0007669"/>
    <property type="project" value="UniProtKB-UniRule"/>
</dbReference>
<proteinExistence type="inferred from homology"/>
<feature type="region of interest" description="Disordered" evidence="2">
    <location>
        <begin position="146"/>
        <end position="171"/>
    </location>
</feature>
<dbReference type="PROSITE" id="PS50969">
    <property type="entry name" value="FCP1"/>
    <property type="match status" value="1"/>
</dbReference>
<dbReference type="InterPro" id="IPR004274">
    <property type="entry name" value="FCP1_dom"/>
</dbReference>
<comment type="similarity">
    <text evidence="1">Belongs to the TIM50 family.</text>
</comment>
<dbReference type="InterPro" id="IPR050365">
    <property type="entry name" value="TIM50"/>
</dbReference>
<reference evidence="4" key="1">
    <citation type="journal article" date="2017" name="Nature">
        <title>The genome of Chenopodium quinoa.</title>
        <authorList>
            <person name="Jarvis D.E."/>
            <person name="Ho Y.S."/>
            <person name="Lightfoot D.J."/>
            <person name="Schmoeckel S.M."/>
            <person name="Li B."/>
            <person name="Borm T.J.A."/>
            <person name="Ohyanagi H."/>
            <person name="Mineta K."/>
            <person name="Michell C.T."/>
            <person name="Saber N."/>
            <person name="Kharbatia N.M."/>
            <person name="Rupper R.R."/>
            <person name="Sharp A.R."/>
            <person name="Dally N."/>
            <person name="Boughton B.A."/>
            <person name="Woo Y.H."/>
            <person name="Gao G."/>
            <person name="Schijlen E.G.W.M."/>
            <person name="Guo X."/>
            <person name="Momin A.A."/>
            <person name="Negrao S."/>
            <person name="Al-Babili S."/>
            <person name="Gehring C."/>
            <person name="Roessner U."/>
            <person name="Jung C."/>
            <person name="Murphy K."/>
            <person name="Arold S.T."/>
            <person name="Gojobori T."/>
            <person name="van der Linden C.G."/>
            <person name="van Loo E.N."/>
            <person name="Jellen E.N."/>
            <person name="Maughan P.J."/>
            <person name="Tester M."/>
        </authorList>
    </citation>
    <scope>NUCLEOTIDE SEQUENCE [LARGE SCALE GENOMIC DNA]</scope>
    <source>
        <strain evidence="4">cv. PI 614886</strain>
    </source>
</reference>